<organism evidence="1 2">
    <name type="scientific">Lipomyces tetrasporus</name>
    <dbReference type="NCBI Taxonomy" id="54092"/>
    <lineage>
        <taxon>Eukaryota</taxon>
        <taxon>Fungi</taxon>
        <taxon>Dikarya</taxon>
        <taxon>Ascomycota</taxon>
        <taxon>Saccharomycotina</taxon>
        <taxon>Lipomycetes</taxon>
        <taxon>Lipomycetales</taxon>
        <taxon>Lipomycetaceae</taxon>
        <taxon>Lipomyces</taxon>
    </lineage>
</organism>
<sequence>MRRTRLAIWVQFWPCGESTNVDWTSNEDAGVVLYLTMEQGALWHEGHLVGRMLNLEIKHSEHCESDRTCGYKQG</sequence>
<dbReference type="Proteomes" id="UP001217417">
    <property type="component" value="Unassembled WGS sequence"/>
</dbReference>
<proteinExistence type="predicted"/>
<name>A0AAD7QL02_9ASCO</name>
<accession>A0AAD7QL02</accession>
<reference evidence="1" key="1">
    <citation type="submission" date="2023-03" db="EMBL/GenBank/DDBJ databases">
        <title>Near-Complete genome sequence of Lipomyces tetrasporous NRRL Y-64009, an oleaginous yeast capable of growing on lignocellulosic hydrolysates.</title>
        <authorList>
            <consortium name="Lawrence Berkeley National Laboratory"/>
            <person name="Jagtap S.S."/>
            <person name="Liu J.-J."/>
            <person name="Walukiewicz H.E."/>
            <person name="Pangilinan J."/>
            <person name="Lipzen A."/>
            <person name="Ahrendt S."/>
            <person name="Koriabine M."/>
            <person name="Cobaugh K."/>
            <person name="Salamov A."/>
            <person name="Yoshinaga Y."/>
            <person name="Ng V."/>
            <person name="Daum C."/>
            <person name="Grigoriev I.V."/>
            <person name="Slininger P.J."/>
            <person name="Dien B.S."/>
            <person name="Jin Y.-S."/>
            <person name="Rao C.V."/>
        </authorList>
    </citation>
    <scope>NUCLEOTIDE SEQUENCE</scope>
    <source>
        <strain evidence="1">NRRL Y-64009</strain>
    </source>
</reference>
<dbReference type="RefSeq" id="XP_056040484.1">
    <property type="nucleotide sequence ID" value="XM_056188733.1"/>
</dbReference>
<dbReference type="GeneID" id="80883899"/>
<keyword evidence="2" id="KW-1185">Reference proteome</keyword>
<dbReference type="AlphaFoldDB" id="A0AAD7QL02"/>
<evidence type="ECO:0000313" key="2">
    <source>
        <dbReference type="Proteomes" id="UP001217417"/>
    </source>
</evidence>
<protein>
    <submittedName>
        <fullName evidence="1">Uncharacterized protein</fullName>
    </submittedName>
</protein>
<evidence type="ECO:0000313" key="1">
    <source>
        <dbReference type="EMBL" id="KAJ8097034.1"/>
    </source>
</evidence>
<comment type="caution">
    <text evidence="1">The sequence shown here is derived from an EMBL/GenBank/DDBJ whole genome shotgun (WGS) entry which is preliminary data.</text>
</comment>
<gene>
    <name evidence="1" type="ORF">POJ06DRAFT_262330</name>
</gene>
<dbReference type="EMBL" id="JARPMG010000012">
    <property type="protein sequence ID" value="KAJ8097034.1"/>
    <property type="molecule type" value="Genomic_DNA"/>
</dbReference>